<evidence type="ECO:0000313" key="10">
    <source>
        <dbReference type="EMBL" id="MBB5264259.1"/>
    </source>
</evidence>
<feature type="transmembrane region" description="Helical" evidence="8">
    <location>
        <begin position="119"/>
        <end position="138"/>
    </location>
</feature>
<evidence type="ECO:0000256" key="2">
    <source>
        <dbReference type="ARBA" id="ARBA00004936"/>
    </source>
</evidence>
<keyword evidence="5 8" id="KW-1133">Transmembrane helix</keyword>
<protein>
    <recommendedName>
        <fullName evidence="9">Sulfatase N-terminal domain-containing protein</fullName>
    </recommendedName>
</protein>
<dbReference type="AlphaFoldDB" id="A0A7W8H9G3"/>
<dbReference type="SUPFAM" id="SSF53649">
    <property type="entry name" value="Alkaline phosphatase-like"/>
    <property type="match status" value="1"/>
</dbReference>
<accession>A0A7W8H9G3</accession>
<proteinExistence type="predicted"/>
<comment type="caution">
    <text evidence="10">The sequence shown here is derived from an EMBL/GenBank/DDBJ whole genome shotgun (WGS) entry which is preliminary data.</text>
</comment>
<evidence type="ECO:0000256" key="4">
    <source>
        <dbReference type="ARBA" id="ARBA00022692"/>
    </source>
</evidence>
<comment type="subcellular location">
    <subcellularLocation>
        <location evidence="1">Cell membrane</location>
        <topology evidence="1">Multi-pass membrane protein</topology>
    </subcellularLocation>
</comment>
<feature type="transmembrane region" description="Helical" evidence="8">
    <location>
        <begin position="37"/>
        <end position="56"/>
    </location>
</feature>
<keyword evidence="4 8" id="KW-0812">Transmembrane</keyword>
<dbReference type="PANTHER" id="PTHR47371">
    <property type="entry name" value="LIPOTEICHOIC ACID SYNTHASE"/>
    <property type="match status" value="1"/>
</dbReference>
<evidence type="ECO:0000256" key="3">
    <source>
        <dbReference type="ARBA" id="ARBA00022475"/>
    </source>
</evidence>
<evidence type="ECO:0000256" key="1">
    <source>
        <dbReference type="ARBA" id="ARBA00004651"/>
    </source>
</evidence>
<feature type="transmembrane region" description="Helical" evidence="8">
    <location>
        <begin position="12"/>
        <end position="31"/>
    </location>
</feature>
<evidence type="ECO:0000259" key="9">
    <source>
        <dbReference type="Pfam" id="PF00884"/>
    </source>
</evidence>
<feature type="region of interest" description="Disordered" evidence="7">
    <location>
        <begin position="283"/>
        <end position="355"/>
    </location>
</feature>
<dbReference type="InterPro" id="IPR000917">
    <property type="entry name" value="Sulfatase_N"/>
</dbReference>
<dbReference type="RefSeq" id="WP_183772779.1">
    <property type="nucleotide sequence ID" value="NZ_JACHFW010000004.1"/>
</dbReference>
<dbReference type="GO" id="GO:0005886">
    <property type="term" value="C:plasma membrane"/>
    <property type="evidence" value="ECO:0007669"/>
    <property type="project" value="UniProtKB-SubCell"/>
</dbReference>
<feature type="compositionally biased region" description="Polar residues" evidence="7">
    <location>
        <begin position="303"/>
        <end position="317"/>
    </location>
</feature>
<keyword evidence="6 8" id="KW-0472">Membrane</keyword>
<evidence type="ECO:0000256" key="6">
    <source>
        <dbReference type="ARBA" id="ARBA00023136"/>
    </source>
</evidence>
<dbReference type="InterPro" id="IPR017850">
    <property type="entry name" value="Alkaline_phosphatase_core_sf"/>
</dbReference>
<dbReference type="Proteomes" id="UP000543642">
    <property type="component" value="Unassembled WGS sequence"/>
</dbReference>
<evidence type="ECO:0000313" key="11">
    <source>
        <dbReference type="Proteomes" id="UP000543642"/>
    </source>
</evidence>
<dbReference type="Pfam" id="PF00884">
    <property type="entry name" value="Sulfatase"/>
    <property type="match status" value="1"/>
</dbReference>
<keyword evidence="11" id="KW-1185">Reference proteome</keyword>
<gene>
    <name evidence="10" type="ORF">HNP82_001370</name>
</gene>
<name>A0A7W8H9G3_9FIRM</name>
<dbReference type="InterPro" id="IPR050448">
    <property type="entry name" value="OpgB/LTA_synthase_biosynth"/>
</dbReference>
<dbReference type="EMBL" id="JACHFW010000004">
    <property type="protein sequence ID" value="MBB5264259.1"/>
    <property type="molecule type" value="Genomic_DNA"/>
</dbReference>
<dbReference type="PANTHER" id="PTHR47371:SF3">
    <property type="entry name" value="PHOSPHOGLYCEROL TRANSFERASE I"/>
    <property type="match status" value="1"/>
</dbReference>
<feature type="transmembrane region" description="Helical" evidence="8">
    <location>
        <begin position="201"/>
        <end position="222"/>
    </location>
</feature>
<keyword evidence="3" id="KW-1003">Cell membrane</keyword>
<feature type="transmembrane region" description="Helical" evidence="8">
    <location>
        <begin position="92"/>
        <end position="112"/>
    </location>
</feature>
<sequence length="726" mass="81785">MKKMIIKPGKQMIVNGCIVLALLGVYLYSLSTEGFSWPWFLKCVGLILAIGCVLNLNIRLKKAAGIVWMALLPPLSFYMLESYSHNAFEMSAVLQVLNILFFYMLFALLFFITGSGRVAGVLGCALPMVIGIANDYTVSFRGSPILPWDLLSVGTAASVSDNYQFTVEYAMLLTSLGFVLLMAVASKLDISWPVRSSFKRLAGRCCGALLSVAAVFCIFLGLQTGSFKSFLGLDETLFMPNSLYATNGFAVSFIYNLQYIEVDKPEDYSVDAVAQIMAPYMEDEGEDSAGGSQVQRKDEQRNIVGNGSSDTSLTGESSESRETDETASLQETQESEETVVQIPETGDSLAGETQDSENPNIIVIMNEAFSDLSVLGDFPVNMDYMPFFRSLTENTVRGNLFVSVKGGNTANTEFEFLTGDTMAFLPQGSIAYQQYIHEAKPTLTSWLESMGYATAALHPFNASGWDRDEVYPYFGFDTILFYPDFTYRDTLRTYVSDESSFKQIIDLYENKDEDTPVFIFEVTMQNHGGYYNDYDNFIPEISLEFEPESAKEKHYTEQYLSLIKKTDEAFQMLIEYFSAQDEKTIVVMFGDHQPTDIIAEPIMEYCGTSDDDSLEYEQQRYITPFVIWANYDIEEKEIDRISANYLSGLVLEVAGLEKTGYQEFLYDLFQELPVITANVYIDAEGNYYNSQDNPYAEQLEQYRSLQYYHLFEADKSLSDFYGVTPQ</sequence>
<comment type="pathway">
    <text evidence="2">Cell wall biogenesis; lipoteichoic acid biosynthesis.</text>
</comment>
<reference evidence="10 11" key="1">
    <citation type="submission" date="2020-08" db="EMBL/GenBank/DDBJ databases">
        <title>Genomic Encyclopedia of Type Strains, Phase IV (KMG-IV): sequencing the most valuable type-strain genomes for metagenomic binning, comparative biology and taxonomic classification.</title>
        <authorList>
            <person name="Goeker M."/>
        </authorList>
    </citation>
    <scope>NUCLEOTIDE SEQUENCE [LARGE SCALE GENOMIC DNA]</scope>
    <source>
        <strain evidence="10 11">DSM 106146</strain>
    </source>
</reference>
<organism evidence="10 11">
    <name type="scientific">Catenibacillus scindens</name>
    <dbReference type="NCBI Taxonomy" id="673271"/>
    <lineage>
        <taxon>Bacteria</taxon>
        <taxon>Bacillati</taxon>
        <taxon>Bacillota</taxon>
        <taxon>Clostridia</taxon>
        <taxon>Lachnospirales</taxon>
        <taxon>Lachnospiraceae</taxon>
        <taxon>Catenibacillus</taxon>
    </lineage>
</organism>
<feature type="transmembrane region" description="Helical" evidence="8">
    <location>
        <begin position="169"/>
        <end position="189"/>
    </location>
</feature>
<evidence type="ECO:0000256" key="5">
    <source>
        <dbReference type="ARBA" id="ARBA00022989"/>
    </source>
</evidence>
<dbReference type="Gene3D" id="3.40.720.10">
    <property type="entry name" value="Alkaline Phosphatase, subunit A"/>
    <property type="match status" value="1"/>
</dbReference>
<feature type="transmembrane region" description="Helical" evidence="8">
    <location>
        <begin position="63"/>
        <end position="80"/>
    </location>
</feature>
<feature type="domain" description="Sulfatase N-terminal" evidence="9">
    <location>
        <begin position="359"/>
        <end position="655"/>
    </location>
</feature>
<evidence type="ECO:0000256" key="7">
    <source>
        <dbReference type="SAM" id="MobiDB-lite"/>
    </source>
</evidence>
<dbReference type="CDD" id="cd16015">
    <property type="entry name" value="LTA_synthase"/>
    <property type="match status" value="1"/>
</dbReference>
<evidence type="ECO:0000256" key="8">
    <source>
        <dbReference type="SAM" id="Phobius"/>
    </source>
</evidence>